<dbReference type="InterPro" id="IPR027417">
    <property type="entry name" value="P-loop_NTPase"/>
</dbReference>
<dbReference type="Gene3D" id="3.90.320.10">
    <property type="match status" value="1"/>
</dbReference>
<evidence type="ECO:0000256" key="13">
    <source>
        <dbReference type="ARBA" id="ARBA00034808"/>
    </source>
</evidence>
<dbReference type="RefSeq" id="WP_102237727.1">
    <property type="nucleotide sequence ID" value="NZ_PNHK01000001.1"/>
</dbReference>
<keyword evidence="4" id="KW-0227">DNA damage</keyword>
<dbReference type="GO" id="GO:0005829">
    <property type="term" value="C:cytosol"/>
    <property type="evidence" value="ECO:0007669"/>
    <property type="project" value="TreeGrafter"/>
</dbReference>
<protein>
    <recommendedName>
        <fullName evidence="13">DNA 3'-5' helicase</fullName>
        <ecNumber evidence="13">5.6.2.4</ecNumber>
    </recommendedName>
</protein>
<evidence type="ECO:0000256" key="4">
    <source>
        <dbReference type="ARBA" id="ARBA00022763"/>
    </source>
</evidence>
<keyword evidence="11" id="KW-0413">Isomerase</keyword>
<evidence type="ECO:0000259" key="16">
    <source>
        <dbReference type="PROSITE" id="PS51198"/>
    </source>
</evidence>
<evidence type="ECO:0000256" key="15">
    <source>
        <dbReference type="PROSITE-ProRule" id="PRU00560"/>
    </source>
</evidence>
<dbReference type="GO" id="GO:0003677">
    <property type="term" value="F:DNA binding"/>
    <property type="evidence" value="ECO:0007669"/>
    <property type="project" value="UniProtKB-KW"/>
</dbReference>
<comment type="caution">
    <text evidence="18">The sequence shown here is derived from an EMBL/GenBank/DDBJ whole genome shotgun (WGS) entry which is preliminary data.</text>
</comment>
<dbReference type="GO" id="GO:0033202">
    <property type="term" value="C:DNA helicase complex"/>
    <property type="evidence" value="ECO:0007669"/>
    <property type="project" value="TreeGrafter"/>
</dbReference>
<evidence type="ECO:0000256" key="11">
    <source>
        <dbReference type="ARBA" id="ARBA00023235"/>
    </source>
</evidence>
<dbReference type="SUPFAM" id="SSF52540">
    <property type="entry name" value="P-loop containing nucleoside triphosphate hydrolases"/>
    <property type="match status" value="1"/>
</dbReference>
<dbReference type="GO" id="GO:0005524">
    <property type="term" value="F:ATP binding"/>
    <property type="evidence" value="ECO:0007669"/>
    <property type="project" value="UniProtKB-UniRule"/>
</dbReference>
<evidence type="ECO:0000313" key="19">
    <source>
        <dbReference type="Proteomes" id="UP000235598"/>
    </source>
</evidence>
<dbReference type="Gene3D" id="3.40.50.300">
    <property type="entry name" value="P-loop containing nucleotide triphosphate hydrolases"/>
    <property type="match status" value="4"/>
</dbReference>
<dbReference type="SUPFAM" id="SSF52980">
    <property type="entry name" value="Restriction endonuclease-like"/>
    <property type="match status" value="1"/>
</dbReference>
<dbReference type="InterPro" id="IPR014016">
    <property type="entry name" value="UvrD-like_ATP-bd"/>
</dbReference>
<dbReference type="InterPro" id="IPR013986">
    <property type="entry name" value="DExx_box_DNA_helicase_dom_sf"/>
</dbReference>
<keyword evidence="6 15" id="KW-0347">Helicase</keyword>
<organism evidence="18 19">
    <name type="scientific">Brevibacterium paucivorans</name>
    <dbReference type="NCBI Taxonomy" id="170994"/>
    <lineage>
        <taxon>Bacteria</taxon>
        <taxon>Bacillati</taxon>
        <taxon>Actinomycetota</taxon>
        <taxon>Actinomycetes</taxon>
        <taxon>Micrococcales</taxon>
        <taxon>Brevibacteriaceae</taxon>
        <taxon>Brevibacterium</taxon>
    </lineage>
</organism>
<evidence type="ECO:0000256" key="10">
    <source>
        <dbReference type="ARBA" id="ARBA00023204"/>
    </source>
</evidence>
<dbReference type="Proteomes" id="UP000235598">
    <property type="component" value="Unassembled WGS sequence"/>
</dbReference>
<keyword evidence="3 15" id="KW-0547">Nucleotide-binding</keyword>
<dbReference type="GO" id="GO:0004527">
    <property type="term" value="F:exonuclease activity"/>
    <property type="evidence" value="ECO:0007669"/>
    <property type="project" value="UniProtKB-KW"/>
</dbReference>
<evidence type="ECO:0000256" key="8">
    <source>
        <dbReference type="ARBA" id="ARBA00022840"/>
    </source>
</evidence>
<dbReference type="Pfam" id="PF00580">
    <property type="entry name" value="UvrD-helicase"/>
    <property type="match status" value="1"/>
</dbReference>
<dbReference type="PROSITE" id="PS51198">
    <property type="entry name" value="UVRD_HELICASE_ATP_BIND"/>
    <property type="match status" value="1"/>
</dbReference>
<dbReference type="Pfam" id="PF12705">
    <property type="entry name" value="PDDEXK_1"/>
    <property type="match status" value="1"/>
</dbReference>
<dbReference type="Pfam" id="PF13361">
    <property type="entry name" value="UvrD_C"/>
    <property type="match status" value="1"/>
</dbReference>
<dbReference type="OrthoDB" id="4812256at2"/>
<evidence type="ECO:0000256" key="6">
    <source>
        <dbReference type="ARBA" id="ARBA00022806"/>
    </source>
</evidence>
<comment type="similarity">
    <text evidence="1">Belongs to the helicase family. UvrD subfamily.</text>
</comment>
<evidence type="ECO:0000256" key="2">
    <source>
        <dbReference type="ARBA" id="ARBA00022722"/>
    </source>
</evidence>
<dbReference type="EMBL" id="PNHK01000001">
    <property type="protein sequence ID" value="PMD06072.1"/>
    <property type="molecule type" value="Genomic_DNA"/>
</dbReference>
<accession>A0A2N6VPM3</accession>
<comment type="catalytic activity">
    <reaction evidence="12">
        <text>Couples ATP hydrolysis with the unwinding of duplex DNA by translocating in the 3'-5' direction.</text>
        <dbReference type="EC" id="5.6.2.4"/>
    </reaction>
</comment>
<dbReference type="PANTHER" id="PTHR11070:SF55">
    <property type="entry name" value="DNA 3'-5' HELICASE"/>
    <property type="match status" value="1"/>
</dbReference>
<feature type="binding site" evidence="15">
    <location>
        <begin position="36"/>
        <end position="43"/>
    </location>
    <ligand>
        <name>ATP</name>
        <dbReference type="ChEBI" id="CHEBI:30616"/>
    </ligand>
</feature>
<feature type="domain" description="UvrD-like helicase C-terminal" evidence="17">
    <location>
        <begin position="389"/>
        <end position="682"/>
    </location>
</feature>
<dbReference type="InterPro" id="IPR038726">
    <property type="entry name" value="PDDEXK_AddAB-type"/>
</dbReference>
<evidence type="ECO:0000256" key="12">
    <source>
        <dbReference type="ARBA" id="ARBA00034617"/>
    </source>
</evidence>
<evidence type="ECO:0000256" key="3">
    <source>
        <dbReference type="ARBA" id="ARBA00022741"/>
    </source>
</evidence>
<keyword evidence="7" id="KW-0269">Exonuclease</keyword>
<reference evidence="18 19" key="1">
    <citation type="submission" date="2017-09" db="EMBL/GenBank/DDBJ databases">
        <title>Bacterial strain isolated from the female urinary microbiota.</title>
        <authorList>
            <person name="Thomas-White K."/>
            <person name="Kumar N."/>
            <person name="Forster S."/>
            <person name="Putonti C."/>
            <person name="Lawley T."/>
            <person name="Wolfe A.J."/>
        </authorList>
    </citation>
    <scope>NUCLEOTIDE SEQUENCE [LARGE SCALE GENOMIC DNA]</scope>
    <source>
        <strain evidence="18 19">UMB1301</strain>
    </source>
</reference>
<keyword evidence="5 15" id="KW-0378">Hydrolase</keyword>
<dbReference type="InterPro" id="IPR011335">
    <property type="entry name" value="Restrct_endonuc-II-like"/>
</dbReference>
<dbReference type="GO" id="GO:0043138">
    <property type="term" value="F:3'-5' DNA helicase activity"/>
    <property type="evidence" value="ECO:0007669"/>
    <property type="project" value="UniProtKB-EC"/>
</dbReference>
<gene>
    <name evidence="18" type="ORF">CJ199_01340</name>
</gene>
<evidence type="ECO:0000256" key="14">
    <source>
        <dbReference type="ARBA" id="ARBA00048988"/>
    </source>
</evidence>
<keyword evidence="9" id="KW-0238">DNA-binding</keyword>
<dbReference type="PANTHER" id="PTHR11070">
    <property type="entry name" value="UVRD / RECB / PCRA DNA HELICASE FAMILY MEMBER"/>
    <property type="match status" value="1"/>
</dbReference>
<dbReference type="PROSITE" id="PS51217">
    <property type="entry name" value="UVRD_HELICASE_CTER"/>
    <property type="match status" value="1"/>
</dbReference>
<dbReference type="AlphaFoldDB" id="A0A2N6VPM3"/>
<dbReference type="Gene3D" id="1.10.486.10">
    <property type="entry name" value="PCRA, domain 4"/>
    <property type="match status" value="1"/>
</dbReference>
<dbReference type="InterPro" id="IPR011604">
    <property type="entry name" value="PDDEXK-like_dom_sf"/>
</dbReference>
<dbReference type="GO" id="GO:0000725">
    <property type="term" value="P:recombinational repair"/>
    <property type="evidence" value="ECO:0007669"/>
    <property type="project" value="TreeGrafter"/>
</dbReference>
<dbReference type="InterPro" id="IPR014017">
    <property type="entry name" value="DNA_helicase_UvrD-like_C"/>
</dbReference>
<keyword evidence="10" id="KW-0234">DNA repair</keyword>
<dbReference type="InterPro" id="IPR000212">
    <property type="entry name" value="DNA_helicase_UvrD/REP"/>
</dbReference>
<sequence>MKYTAADLAQILDLPSPTEEQRRIIESDLTPGITIAGAGSGKTTVVSQRVLYLVANGLVEPQQIIGLTFTNKAAGEMSEKISSHFAKFRSKNTNTAPSTEMPTIQTYNSFASGLTSEYGATIGVEPDTQVLDDASAIELADQVVATAHPDFIPPGKSRSSLVKELIHLSGQANEHLCSPEDIITYLNRCLYAFLNSEFIDDCIATIKNKRSIGAQEKEDYSSFLRELTASYLDAPGQLWPEDVTEQVFTLLETLGICPAIADVRNKKRLAHLLGAFAALKKEKRAMQFSDQVSFAYQAMKADPNIVHSERAKWKVVFLDEYQDTSDSQVKMLKTLFAGLPITAVGDPRQSIYAWRGASELNIEGFPRDFASPGHDTASYTMTTSFRNSQRVLSVANAVAGRLPEDSEDTRLKPITVNNEVTSPLGNIEVSVTQGKAHPTYVSDQLENLVEWMRDREGHRAVLVRKRMHFAPVAQALTAAGFDVQVVGDGGGMDDPFVADIVAILNVASDPHAVEHLMRLLTGRVCTLGAHDLRTFNSLVKNANAEAPATPLTAIECVDSFANREYAELSEAANVRLRSLAHKLRDVRKNHGGVIHMIRTIIRVFDMSYELASLPTERADSHRANIDTFVSAVSSYVARNPMASMTAVLAWLELANEHDAISSPPESLDPSAVTIMTVHASKGLEFDAVALPFLTTGDLPTKPRSYRAWLALGELPYPLRGDATKLPRLDLAQRAHTSVSDMKNLFDETEADKEDIEDFVDASNVGHSELPLRDQIALYHRRQERRLAYVAVTRAKQQLWLGASYWGHRKSANQLSPFLTEAITVLNQAGARIEIPECDAEAPENTPVEVQWPAVISETEHKKQSRTRDFVRQQVPLDLSATPDSGDEGFHRVVARVQKIMSDARPQPPRTPQRMSTTDVVKYRADADAYMREIQRPMPQEPSEFAALGTAFHAWVEQHYGQSALTDIHEAHMRKALPQRVRKRFDSLVSTFEGSNYANRVPHAVELPFELELGGRKVPGKIDAVFKDGDRVTVVDWKTGKKPSEEILDTMATQLAIYVQAVQKLPEYAGCEVGAEFYFVGSDETFAPDTLPSLDIEGILDQAP</sequence>
<comment type="catalytic activity">
    <reaction evidence="14">
        <text>ATP + H2O = ADP + phosphate + H(+)</text>
        <dbReference type="Rhea" id="RHEA:13065"/>
        <dbReference type="ChEBI" id="CHEBI:15377"/>
        <dbReference type="ChEBI" id="CHEBI:15378"/>
        <dbReference type="ChEBI" id="CHEBI:30616"/>
        <dbReference type="ChEBI" id="CHEBI:43474"/>
        <dbReference type="ChEBI" id="CHEBI:456216"/>
        <dbReference type="EC" id="5.6.2.4"/>
    </reaction>
</comment>
<evidence type="ECO:0000256" key="5">
    <source>
        <dbReference type="ARBA" id="ARBA00022801"/>
    </source>
</evidence>
<name>A0A2N6VPM3_9MICO</name>
<evidence type="ECO:0000256" key="1">
    <source>
        <dbReference type="ARBA" id="ARBA00009922"/>
    </source>
</evidence>
<dbReference type="EC" id="5.6.2.4" evidence="13"/>
<feature type="domain" description="UvrD-like helicase ATP-binding" evidence="16">
    <location>
        <begin position="15"/>
        <end position="388"/>
    </location>
</feature>
<keyword evidence="2" id="KW-0540">Nuclease</keyword>
<evidence type="ECO:0000256" key="9">
    <source>
        <dbReference type="ARBA" id="ARBA00023125"/>
    </source>
</evidence>
<dbReference type="CDD" id="cd17932">
    <property type="entry name" value="DEXQc_UvrD"/>
    <property type="match status" value="1"/>
</dbReference>
<evidence type="ECO:0000313" key="18">
    <source>
        <dbReference type="EMBL" id="PMD06072.1"/>
    </source>
</evidence>
<proteinExistence type="inferred from homology"/>
<evidence type="ECO:0000259" key="17">
    <source>
        <dbReference type="PROSITE" id="PS51217"/>
    </source>
</evidence>
<keyword evidence="8 15" id="KW-0067">ATP-binding</keyword>
<evidence type="ECO:0000256" key="7">
    <source>
        <dbReference type="ARBA" id="ARBA00022839"/>
    </source>
</evidence>
<dbReference type="Gene3D" id="1.10.10.160">
    <property type="match status" value="1"/>
</dbReference>